<protein>
    <submittedName>
        <fullName evidence="1">Uncharacterized protein</fullName>
    </submittedName>
</protein>
<keyword evidence="2" id="KW-1185">Reference proteome</keyword>
<proteinExistence type="predicted"/>
<dbReference type="Proteomes" id="UP001497535">
    <property type="component" value="Unassembled WGS sequence"/>
</dbReference>
<gene>
    <name evidence="1" type="ORF">MENTE1834_LOCUS32327</name>
</gene>
<dbReference type="EMBL" id="CAVMJV010000055">
    <property type="protein sequence ID" value="CAK5084916.1"/>
    <property type="molecule type" value="Genomic_DNA"/>
</dbReference>
<evidence type="ECO:0000313" key="1">
    <source>
        <dbReference type="EMBL" id="CAK5084916.1"/>
    </source>
</evidence>
<organism evidence="1 2">
    <name type="scientific">Meloidogyne enterolobii</name>
    <name type="common">Root-knot nematode worm</name>
    <name type="synonym">Meloidogyne mayaguensis</name>
    <dbReference type="NCBI Taxonomy" id="390850"/>
    <lineage>
        <taxon>Eukaryota</taxon>
        <taxon>Metazoa</taxon>
        <taxon>Ecdysozoa</taxon>
        <taxon>Nematoda</taxon>
        <taxon>Chromadorea</taxon>
        <taxon>Rhabditida</taxon>
        <taxon>Tylenchina</taxon>
        <taxon>Tylenchomorpha</taxon>
        <taxon>Tylenchoidea</taxon>
        <taxon>Meloidogynidae</taxon>
        <taxon>Meloidogyninae</taxon>
        <taxon>Meloidogyne</taxon>
    </lineage>
</organism>
<comment type="caution">
    <text evidence="1">The sequence shown here is derived from an EMBL/GenBank/DDBJ whole genome shotgun (WGS) entry which is preliminary data.</text>
</comment>
<reference evidence="1" key="1">
    <citation type="submission" date="2023-11" db="EMBL/GenBank/DDBJ databases">
        <authorList>
            <person name="Poullet M."/>
        </authorList>
    </citation>
    <scope>NUCLEOTIDE SEQUENCE</scope>
    <source>
        <strain evidence="1">E1834</strain>
    </source>
</reference>
<accession>A0ACB1A384</accession>
<name>A0ACB1A384_MELEN</name>
<sequence length="100" mass="11865">MLYFHRFSIFDDPDFSNRDNKIKILEVQHSLQDTKKTMAEMQQSLDQQNKKSSGFQTAIEKNKKRISEMLIEKNITTSLYWRYGIISIIFCLIIGLCFHI</sequence>
<evidence type="ECO:0000313" key="2">
    <source>
        <dbReference type="Proteomes" id="UP001497535"/>
    </source>
</evidence>